<dbReference type="Proteomes" id="UP000326877">
    <property type="component" value="Unassembled WGS sequence"/>
</dbReference>
<name>A0A5N7BUP0_PETAA</name>
<proteinExistence type="predicted"/>
<evidence type="ECO:0000259" key="2">
    <source>
        <dbReference type="Pfam" id="PF07859"/>
    </source>
</evidence>
<dbReference type="AlphaFoldDB" id="A0A5N7BUP0"/>
<reference evidence="3" key="1">
    <citation type="submission" date="2019-04" db="EMBL/GenBank/DDBJ databases">
        <title>Friends and foes A comparative genomics studyof 23 Aspergillus species from section Flavi.</title>
        <authorList>
            <consortium name="DOE Joint Genome Institute"/>
            <person name="Kjaerbolling I."/>
            <person name="Vesth T."/>
            <person name="Frisvad J.C."/>
            <person name="Nybo J.L."/>
            <person name="Theobald S."/>
            <person name="Kildgaard S."/>
            <person name="Isbrandt T."/>
            <person name="Kuo A."/>
            <person name="Sato A."/>
            <person name="Lyhne E.K."/>
            <person name="Kogle M.E."/>
            <person name="Wiebenga A."/>
            <person name="Kun R.S."/>
            <person name="Lubbers R.J."/>
            <person name="Makela M.R."/>
            <person name="Barry K."/>
            <person name="Chovatia M."/>
            <person name="Clum A."/>
            <person name="Daum C."/>
            <person name="Haridas S."/>
            <person name="He G."/>
            <person name="LaButti K."/>
            <person name="Lipzen A."/>
            <person name="Mondo S."/>
            <person name="Riley R."/>
            <person name="Salamov A."/>
            <person name="Simmons B.A."/>
            <person name="Magnuson J.K."/>
            <person name="Henrissat B."/>
            <person name="Mortensen U.H."/>
            <person name="Larsen T.O."/>
            <person name="Devries R.P."/>
            <person name="Grigoriev I.V."/>
            <person name="Machida M."/>
            <person name="Baker S.E."/>
            <person name="Andersen M.R."/>
        </authorList>
    </citation>
    <scope>NUCLEOTIDE SEQUENCE [LARGE SCALE GENOMIC DNA]</scope>
    <source>
        <strain evidence="3">IBT 14317</strain>
    </source>
</reference>
<organism evidence="3">
    <name type="scientific">Petromyces alliaceus</name>
    <name type="common">Aspergillus alliaceus</name>
    <dbReference type="NCBI Taxonomy" id="209559"/>
    <lineage>
        <taxon>Eukaryota</taxon>
        <taxon>Fungi</taxon>
        <taxon>Dikarya</taxon>
        <taxon>Ascomycota</taxon>
        <taxon>Pezizomycotina</taxon>
        <taxon>Eurotiomycetes</taxon>
        <taxon>Eurotiomycetidae</taxon>
        <taxon>Eurotiales</taxon>
        <taxon>Aspergillaceae</taxon>
        <taxon>Aspergillus</taxon>
        <taxon>Aspergillus subgen. Circumdati</taxon>
    </lineage>
</organism>
<dbReference type="InterPro" id="IPR029058">
    <property type="entry name" value="AB_hydrolase_fold"/>
</dbReference>
<feature type="domain" description="Alpha/beta hydrolase fold-3" evidence="2">
    <location>
        <begin position="112"/>
        <end position="321"/>
    </location>
</feature>
<dbReference type="InterPro" id="IPR050300">
    <property type="entry name" value="GDXG_lipolytic_enzyme"/>
</dbReference>
<gene>
    <name evidence="3" type="ORF">BDV23DRAFT_188147</name>
</gene>
<accession>A0A5N7BUP0</accession>
<evidence type="ECO:0000256" key="1">
    <source>
        <dbReference type="ARBA" id="ARBA00022801"/>
    </source>
</evidence>
<dbReference type="InterPro" id="IPR013094">
    <property type="entry name" value="AB_hydrolase_3"/>
</dbReference>
<evidence type="ECO:0000313" key="3">
    <source>
        <dbReference type="EMBL" id="KAE8385551.1"/>
    </source>
</evidence>
<dbReference type="SUPFAM" id="SSF53474">
    <property type="entry name" value="alpha/beta-Hydrolases"/>
    <property type="match status" value="1"/>
</dbReference>
<dbReference type="Gene3D" id="3.40.50.1820">
    <property type="entry name" value="alpha/beta hydrolase"/>
    <property type="match status" value="1"/>
</dbReference>
<dbReference type="Pfam" id="PF07859">
    <property type="entry name" value="Abhydrolase_3"/>
    <property type="match status" value="1"/>
</dbReference>
<sequence>MVKLWKLLLRNPIRSCRFIHAFVTQVFIVTLKRALLPGWPHYQSYRLQLQRCYWASSSFYFPEVVHRLPVTDCPSSEARRVGLDWSGYVIPGTKNLKDLQFSDLNPNTCIAIYAHGGCYARGEARMYLNYMKRWTQGAAAVGLDITFLSVEYPLSDEAPHPAQREAFLKAYQYVLDQGIPAHNVIFMGDSAGGGLCVLSAFEAKRQGLPQPAGSVLISPWMDMALRSHVGGNALAETDYVAGANLTMPKFVAAWLNGVSPNSPDVNPLCRPPSDFKDLNPFLILIGGGEFALHDGKDLAALCEAAGLLHHLEIEWGQLHLYALGSQWVSPEVRQKTDAIIYRWIRECLDRATAA</sequence>
<dbReference type="PANTHER" id="PTHR48081:SF8">
    <property type="entry name" value="ALPHA_BETA HYDROLASE FOLD-3 DOMAIN-CONTAINING PROTEIN-RELATED"/>
    <property type="match status" value="1"/>
</dbReference>
<dbReference type="OrthoDB" id="2152029at2759"/>
<dbReference type="PANTHER" id="PTHR48081">
    <property type="entry name" value="AB HYDROLASE SUPERFAMILY PROTEIN C4A8.06C"/>
    <property type="match status" value="1"/>
</dbReference>
<dbReference type="GO" id="GO:0016787">
    <property type="term" value="F:hydrolase activity"/>
    <property type="evidence" value="ECO:0007669"/>
    <property type="project" value="UniProtKB-KW"/>
</dbReference>
<keyword evidence="1 3" id="KW-0378">Hydrolase</keyword>
<protein>
    <submittedName>
        <fullName evidence="3">Alpha/beta-hydrolase</fullName>
    </submittedName>
</protein>
<dbReference type="EMBL" id="ML735332">
    <property type="protein sequence ID" value="KAE8385551.1"/>
    <property type="molecule type" value="Genomic_DNA"/>
</dbReference>